<reference evidence="2 3" key="1">
    <citation type="submission" date="2019-03" db="EMBL/GenBank/DDBJ databases">
        <title>Burkholderia cepacia outbreak.</title>
        <authorList>
            <person name="Farzana R."/>
            <person name="Walsh T.R."/>
        </authorList>
    </citation>
    <scope>NUCLEOTIDE SEQUENCE [LARGE SCALE GENOMIC DNA]</scope>
    <source>
        <strain evidence="3">d13</strain>
    </source>
</reference>
<dbReference type="AlphaFoldDB" id="A0AAX2RKG6"/>
<evidence type="ECO:0008006" key="4">
    <source>
        <dbReference type="Google" id="ProtNLM"/>
    </source>
</evidence>
<evidence type="ECO:0000256" key="1">
    <source>
        <dbReference type="SAM" id="MobiDB-lite"/>
    </source>
</evidence>
<gene>
    <name evidence="2" type="ORF">E3D37_26640</name>
</gene>
<feature type="compositionally biased region" description="Basic residues" evidence="1">
    <location>
        <begin position="123"/>
        <end position="132"/>
    </location>
</feature>
<feature type="region of interest" description="Disordered" evidence="1">
    <location>
        <begin position="105"/>
        <end position="132"/>
    </location>
</feature>
<comment type="caution">
    <text evidence="2">The sequence shown here is derived from an EMBL/GenBank/DDBJ whole genome shotgun (WGS) entry which is preliminary data.</text>
</comment>
<name>A0AAX2RKG6_BURCE</name>
<accession>A0AAX2RKG6</accession>
<dbReference type="EMBL" id="SNSQ01000035">
    <property type="protein sequence ID" value="TEU41599.1"/>
    <property type="molecule type" value="Genomic_DNA"/>
</dbReference>
<protein>
    <recommendedName>
        <fullName evidence="4">Bacteriophage protein</fullName>
    </recommendedName>
</protein>
<organism evidence="2 3">
    <name type="scientific">Burkholderia cepacia</name>
    <name type="common">Pseudomonas cepacia</name>
    <dbReference type="NCBI Taxonomy" id="292"/>
    <lineage>
        <taxon>Bacteria</taxon>
        <taxon>Pseudomonadati</taxon>
        <taxon>Pseudomonadota</taxon>
        <taxon>Betaproteobacteria</taxon>
        <taxon>Burkholderiales</taxon>
        <taxon>Burkholderiaceae</taxon>
        <taxon>Burkholderia</taxon>
        <taxon>Burkholderia cepacia complex</taxon>
    </lineage>
</organism>
<dbReference type="RefSeq" id="WP_134256817.1">
    <property type="nucleotide sequence ID" value="NZ_SNSG01000032.1"/>
</dbReference>
<feature type="compositionally biased region" description="Basic and acidic residues" evidence="1">
    <location>
        <begin position="109"/>
        <end position="118"/>
    </location>
</feature>
<proteinExistence type="predicted"/>
<evidence type="ECO:0000313" key="2">
    <source>
        <dbReference type="EMBL" id="TEU41599.1"/>
    </source>
</evidence>
<dbReference type="Proteomes" id="UP000298234">
    <property type="component" value="Unassembled WGS sequence"/>
</dbReference>
<sequence>MSDATFEADEKRTAAAQIFKSLAVEMLELAALDLSRPEPDPLDRTPSAAVRRADRHSALLWMGGKGDRGVVTFALCCDALNVPPEAMREATLTAPARVLAQMRSISNADSERSEHDEAVQQASRRRALSRAL</sequence>
<evidence type="ECO:0000313" key="3">
    <source>
        <dbReference type="Proteomes" id="UP000298234"/>
    </source>
</evidence>